<dbReference type="Gene3D" id="3.30.420.10">
    <property type="entry name" value="Ribonuclease H-like superfamily/Ribonuclease H"/>
    <property type="match status" value="1"/>
</dbReference>
<dbReference type="InterPro" id="IPR052338">
    <property type="entry name" value="Transposase_5"/>
</dbReference>
<reference evidence="2 3" key="1">
    <citation type="submission" date="2020-06" db="EMBL/GenBank/DDBJ databases">
        <authorList>
            <person name="Li R."/>
            <person name="Bekaert M."/>
        </authorList>
    </citation>
    <scope>NUCLEOTIDE SEQUENCE [LARGE SCALE GENOMIC DNA]</scope>
    <source>
        <strain evidence="3">wild</strain>
    </source>
</reference>
<sequence>MPKVQHSTKLRIVQLYSEGWRLYAIRKQLADECQVLTKSSIQCIIDKHKSGHFTSINTIIAKSVVFQKINDRDITTIDNAFSNDCNLSAREIQRLLFEKNNTEVSLSTVRKAIDAAGWVSRAPIYCQLIRDANKEARVKFCQDMIQSNENFQDVIFSDETTLHLHDNKTGAYRRKESPAPTNCRPKHPLKVHVWGGISKRGATQILIFDGIMDSAFFVPEILESTFKPFIDSVYPDGHRFQQDNDPKHTSKLAKNFMLEHNINWLKWPSESPDMNPIEMVWNQLKRNVSKRNPTNKDELCQYIEEFWLTEMTPDNCTKYIDHVYKVAPVVISVGGKATADIPGRLFKESSLGKGMHYFHDQLCAPQFREKLTKMMSDR</sequence>
<evidence type="ECO:0000259" key="1">
    <source>
        <dbReference type="Pfam" id="PF13358"/>
    </source>
</evidence>
<dbReference type="Pfam" id="PF13358">
    <property type="entry name" value="DDE_3"/>
    <property type="match status" value="1"/>
</dbReference>
<dbReference type="Proteomes" id="UP000507470">
    <property type="component" value="Unassembled WGS sequence"/>
</dbReference>
<name>A0A6J8EXU9_MYTCO</name>
<protein>
    <recommendedName>
        <fullName evidence="1">Tc1-like transposase DDE domain-containing protein</fullName>
    </recommendedName>
</protein>
<keyword evidence="3" id="KW-1185">Reference proteome</keyword>
<dbReference type="InterPro" id="IPR036397">
    <property type="entry name" value="RNaseH_sf"/>
</dbReference>
<feature type="domain" description="Tc1-like transposase DDE" evidence="1">
    <location>
        <begin position="153"/>
        <end position="299"/>
    </location>
</feature>
<dbReference type="InterPro" id="IPR038717">
    <property type="entry name" value="Tc1-like_DDE_dom"/>
</dbReference>
<dbReference type="PANTHER" id="PTHR23022:SF135">
    <property type="entry name" value="SI:DKEY-77F5.3"/>
    <property type="match status" value="1"/>
</dbReference>
<dbReference type="AlphaFoldDB" id="A0A6J8EXU9"/>
<dbReference type="OrthoDB" id="6072806at2759"/>
<dbReference type="GO" id="GO:0003676">
    <property type="term" value="F:nucleic acid binding"/>
    <property type="evidence" value="ECO:0007669"/>
    <property type="project" value="InterPro"/>
</dbReference>
<gene>
    <name evidence="2" type="ORF">MCOR_56234</name>
</gene>
<evidence type="ECO:0000313" key="3">
    <source>
        <dbReference type="Proteomes" id="UP000507470"/>
    </source>
</evidence>
<dbReference type="PANTHER" id="PTHR23022">
    <property type="entry name" value="TRANSPOSABLE ELEMENT-RELATED"/>
    <property type="match status" value="1"/>
</dbReference>
<dbReference type="EMBL" id="CACVKT020010003">
    <property type="protein sequence ID" value="CAC5424315.1"/>
    <property type="molecule type" value="Genomic_DNA"/>
</dbReference>
<proteinExistence type="predicted"/>
<organism evidence="2 3">
    <name type="scientific">Mytilus coruscus</name>
    <name type="common">Sea mussel</name>
    <dbReference type="NCBI Taxonomy" id="42192"/>
    <lineage>
        <taxon>Eukaryota</taxon>
        <taxon>Metazoa</taxon>
        <taxon>Spiralia</taxon>
        <taxon>Lophotrochozoa</taxon>
        <taxon>Mollusca</taxon>
        <taxon>Bivalvia</taxon>
        <taxon>Autobranchia</taxon>
        <taxon>Pteriomorphia</taxon>
        <taxon>Mytilida</taxon>
        <taxon>Mytiloidea</taxon>
        <taxon>Mytilidae</taxon>
        <taxon>Mytilinae</taxon>
        <taxon>Mytilus</taxon>
    </lineage>
</organism>
<evidence type="ECO:0000313" key="2">
    <source>
        <dbReference type="EMBL" id="CAC5424315.1"/>
    </source>
</evidence>
<accession>A0A6J8EXU9</accession>